<reference evidence="2 3" key="1">
    <citation type="submission" date="2022-05" db="EMBL/GenBank/DDBJ databases">
        <title>Flavobacterium sp., isolated from activated sludge.</title>
        <authorList>
            <person name="Ran Q."/>
        </authorList>
    </citation>
    <scope>NUCLEOTIDE SEQUENCE [LARGE SCALE GENOMIC DNA]</scope>
    <source>
        <strain evidence="2 3">HXWNR69</strain>
    </source>
</reference>
<name>A0ABT0TJ88_9FLAO</name>
<evidence type="ECO:0008006" key="4">
    <source>
        <dbReference type="Google" id="ProtNLM"/>
    </source>
</evidence>
<keyword evidence="3" id="KW-1185">Reference proteome</keyword>
<dbReference type="Proteomes" id="UP001203342">
    <property type="component" value="Unassembled WGS sequence"/>
</dbReference>
<feature type="signal peptide" evidence="1">
    <location>
        <begin position="1"/>
        <end position="22"/>
    </location>
</feature>
<organism evidence="2 3">
    <name type="scientific">Flavobacterium fragile</name>
    <dbReference type="NCBI Taxonomy" id="2949085"/>
    <lineage>
        <taxon>Bacteria</taxon>
        <taxon>Pseudomonadati</taxon>
        <taxon>Bacteroidota</taxon>
        <taxon>Flavobacteriia</taxon>
        <taxon>Flavobacteriales</taxon>
        <taxon>Flavobacteriaceae</taxon>
        <taxon>Flavobacterium</taxon>
    </lineage>
</organism>
<dbReference type="RefSeq" id="WP_250582935.1">
    <property type="nucleotide sequence ID" value="NZ_JAMLJN010000011.1"/>
</dbReference>
<evidence type="ECO:0000313" key="2">
    <source>
        <dbReference type="EMBL" id="MCL9771055.1"/>
    </source>
</evidence>
<gene>
    <name evidence="2" type="ORF">NAT47_11575</name>
</gene>
<evidence type="ECO:0000256" key="1">
    <source>
        <dbReference type="SAM" id="SignalP"/>
    </source>
</evidence>
<sequence>MKKSILSTLWLICCLVSLPFYSQVTYTGLDKDYTQRMDEILINVNKTPITTGILYDRIMSFSDLDWLKENGTITNSNYQHFIQSWSELYRSSYNPIFLTLETLKNNINANNNPNMVDLGVINTKELYRLWYAYHAEFNNSKRIAL</sequence>
<comment type="caution">
    <text evidence="2">The sequence shown here is derived from an EMBL/GenBank/DDBJ whole genome shotgun (WGS) entry which is preliminary data.</text>
</comment>
<feature type="chain" id="PRO_5047096563" description="GLPGLI family protein" evidence="1">
    <location>
        <begin position="23"/>
        <end position="145"/>
    </location>
</feature>
<accession>A0ABT0TJ88</accession>
<proteinExistence type="predicted"/>
<dbReference type="EMBL" id="JAMLJN010000011">
    <property type="protein sequence ID" value="MCL9771055.1"/>
    <property type="molecule type" value="Genomic_DNA"/>
</dbReference>
<protein>
    <recommendedName>
        <fullName evidence="4">GLPGLI family protein</fullName>
    </recommendedName>
</protein>
<evidence type="ECO:0000313" key="3">
    <source>
        <dbReference type="Proteomes" id="UP001203342"/>
    </source>
</evidence>
<keyword evidence="1" id="KW-0732">Signal</keyword>